<evidence type="ECO:0000313" key="4">
    <source>
        <dbReference type="Proteomes" id="UP000218238"/>
    </source>
</evidence>
<evidence type="ECO:0000256" key="1">
    <source>
        <dbReference type="SAM" id="MobiDB-lite"/>
    </source>
</evidence>
<comment type="caution">
    <text evidence="3">The sequence shown here is derived from an EMBL/GenBank/DDBJ whole genome shotgun (WGS) entry which is preliminary data.</text>
</comment>
<keyword evidence="2" id="KW-0472">Membrane</keyword>
<protein>
    <recommendedName>
        <fullName evidence="5">Low-complexity protein</fullName>
    </recommendedName>
</protein>
<dbReference type="RefSeq" id="WP_095722529.1">
    <property type="nucleotide sequence ID" value="NZ_NTFS01000163.1"/>
</dbReference>
<reference evidence="3 4" key="1">
    <citation type="submission" date="2017-08" db="EMBL/GenBank/DDBJ databases">
        <title>Draft genome sequence of filamentous cyanobacterium Calothrix elsteri CCALA 953.</title>
        <authorList>
            <person name="Gagunashvili A.N."/>
            <person name="Elster J."/>
            <person name="Andresson O.S."/>
        </authorList>
    </citation>
    <scope>NUCLEOTIDE SEQUENCE [LARGE SCALE GENOMIC DNA]</scope>
    <source>
        <strain evidence="3 4">CCALA 953</strain>
    </source>
</reference>
<feature type="transmembrane region" description="Helical" evidence="2">
    <location>
        <begin position="146"/>
        <end position="164"/>
    </location>
</feature>
<gene>
    <name evidence="3" type="ORF">CK510_15355</name>
</gene>
<feature type="transmembrane region" description="Helical" evidence="2">
    <location>
        <begin position="170"/>
        <end position="191"/>
    </location>
</feature>
<sequence length="703" mass="77523">MPQDIPNNKNFRGWNFKGKDLTGADFSGADIRGANFTNANLTGANFSNAKAGLQKRWVFGLMIAVLLLVGLSGYLWASKYTLVLLVTTASPRERFFVYFQLSMGFLFTIVTIRQGIAFSFGSLIITGIITLSLVGYTVISTTSIDVLFLTFAFAILITTLFLITFNLTGFIVGIGVIAGVELISIITCYSLSLISSFLIAKNIFITHLSIFIIITLLVNLFSAYIAWQAIKGNPKQAPIRNIAVAFAATGGTSFRGANLTDANFTGATLKNTDFRQAKLIRTCFRDTKKLDLARPGNSYLKNLDLQKLLVGIVDTKNTKKSNQSINKNCDRMNLRGINLQNTNLQDFSFIAADLSEANLQDTDLSRAKLVQTQLDGTDLTGATLTGAFIEDWGLTTDTKLDGVRCDFVFMRLPPEKRPAFLPLPPQEQLDENRQREPSDWNKNFGDGDFADFIAPLKQTLNLFHNKPVDPRLVAIAFQKLKEAHPEADLEIVGVDKKGKNRDRLHIKAEANGINDAAALHADYFANLDELQALPPAVLQAILAERGAVIRMLAGLLEGKQASQIHIQNSPNQNQENNNMNNSGNNRHINTGRDYRETNVNDQGTYVEGDYHNNSQQKQSLAEAAAEIQNLLEQLDKSYPSDTTTGKMEIATRAIEYIDSNPDLATRLSSALKAGSVQAFTQFLNHPAASFVVGALDDWQKTKR</sequence>
<dbReference type="SUPFAM" id="SSF141571">
    <property type="entry name" value="Pentapeptide repeat-like"/>
    <property type="match status" value="1"/>
</dbReference>
<keyword evidence="2" id="KW-1133">Transmembrane helix</keyword>
<dbReference type="OrthoDB" id="528457at2"/>
<dbReference type="Pfam" id="PF00805">
    <property type="entry name" value="Pentapeptide"/>
    <property type="match status" value="3"/>
</dbReference>
<feature type="compositionally biased region" description="Low complexity" evidence="1">
    <location>
        <begin position="569"/>
        <end position="588"/>
    </location>
</feature>
<name>A0A2A2THT1_9CYAN</name>
<evidence type="ECO:0000256" key="2">
    <source>
        <dbReference type="SAM" id="Phobius"/>
    </source>
</evidence>
<dbReference type="AlphaFoldDB" id="A0A2A2THT1"/>
<dbReference type="Gene3D" id="2.160.20.80">
    <property type="entry name" value="E3 ubiquitin-protein ligase SopA"/>
    <property type="match status" value="2"/>
</dbReference>
<dbReference type="InterPro" id="IPR051082">
    <property type="entry name" value="Pentapeptide-BTB/POZ_domain"/>
</dbReference>
<dbReference type="InterPro" id="IPR001646">
    <property type="entry name" value="5peptide_repeat"/>
</dbReference>
<proteinExistence type="predicted"/>
<feature type="transmembrane region" description="Helical" evidence="2">
    <location>
        <begin position="95"/>
        <end position="112"/>
    </location>
</feature>
<evidence type="ECO:0000313" key="3">
    <source>
        <dbReference type="EMBL" id="PAX53188.1"/>
    </source>
</evidence>
<feature type="transmembrane region" description="Helical" evidence="2">
    <location>
        <begin position="118"/>
        <end position="139"/>
    </location>
</feature>
<feature type="transmembrane region" description="Helical" evidence="2">
    <location>
        <begin position="203"/>
        <end position="227"/>
    </location>
</feature>
<organism evidence="3 4">
    <name type="scientific">Brunnivagina elsteri CCALA 953</name>
    <dbReference type="NCBI Taxonomy" id="987040"/>
    <lineage>
        <taxon>Bacteria</taxon>
        <taxon>Bacillati</taxon>
        <taxon>Cyanobacteriota</taxon>
        <taxon>Cyanophyceae</taxon>
        <taxon>Nostocales</taxon>
        <taxon>Calotrichaceae</taxon>
        <taxon>Brunnivagina</taxon>
    </lineage>
</organism>
<feature type="transmembrane region" description="Helical" evidence="2">
    <location>
        <begin position="57"/>
        <end position="75"/>
    </location>
</feature>
<evidence type="ECO:0008006" key="5">
    <source>
        <dbReference type="Google" id="ProtNLM"/>
    </source>
</evidence>
<dbReference type="PANTHER" id="PTHR14136:SF17">
    <property type="entry name" value="BTB_POZ DOMAIN-CONTAINING PROTEIN KCTD9"/>
    <property type="match status" value="1"/>
</dbReference>
<feature type="region of interest" description="Disordered" evidence="1">
    <location>
        <begin position="569"/>
        <end position="596"/>
    </location>
</feature>
<keyword evidence="2" id="KW-0812">Transmembrane</keyword>
<keyword evidence="4" id="KW-1185">Reference proteome</keyword>
<dbReference type="PANTHER" id="PTHR14136">
    <property type="entry name" value="BTB_POZ DOMAIN-CONTAINING PROTEIN KCTD9"/>
    <property type="match status" value="1"/>
</dbReference>
<accession>A0A2A2THT1</accession>
<dbReference type="EMBL" id="NTFS01000163">
    <property type="protein sequence ID" value="PAX53188.1"/>
    <property type="molecule type" value="Genomic_DNA"/>
</dbReference>
<dbReference type="Proteomes" id="UP000218238">
    <property type="component" value="Unassembled WGS sequence"/>
</dbReference>